<evidence type="ECO:0000313" key="3">
    <source>
        <dbReference type="Proteomes" id="UP001307889"/>
    </source>
</evidence>
<sequence length="122" mass="13509">MKEERTRRGEEREKKTKEKKDELSIREDEVEEEADEATDGGGESGWPDSKTMQVPVDCGVPLQARPAKTTINFDPRIGLGDLITRNVHNFISSIGISNFMGKKVSLGPSRENGPLQGINGLR</sequence>
<gene>
    <name evidence="2" type="ORF">NTJ_09440</name>
</gene>
<keyword evidence="3" id="KW-1185">Reference proteome</keyword>
<evidence type="ECO:0000256" key="1">
    <source>
        <dbReference type="SAM" id="MobiDB-lite"/>
    </source>
</evidence>
<protein>
    <submittedName>
        <fullName evidence="2">Uncharacterized protein</fullName>
    </submittedName>
</protein>
<accession>A0ABN7AWT2</accession>
<dbReference type="EMBL" id="AP028915">
    <property type="protein sequence ID" value="BES96628.1"/>
    <property type="molecule type" value="Genomic_DNA"/>
</dbReference>
<feature type="compositionally biased region" description="Acidic residues" evidence="1">
    <location>
        <begin position="28"/>
        <end position="38"/>
    </location>
</feature>
<name>A0ABN7AWT2_9HEMI</name>
<dbReference type="Proteomes" id="UP001307889">
    <property type="component" value="Chromosome 7"/>
</dbReference>
<reference evidence="2 3" key="1">
    <citation type="submission" date="2023-09" db="EMBL/GenBank/DDBJ databases">
        <title>Nesidiocoris tenuis whole genome shotgun sequence.</title>
        <authorList>
            <person name="Shibata T."/>
            <person name="Shimoda M."/>
            <person name="Kobayashi T."/>
            <person name="Uehara T."/>
        </authorList>
    </citation>
    <scope>NUCLEOTIDE SEQUENCE [LARGE SCALE GENOMIC DNA]</scope>
    <source>
        <strain evidence="2 3">Japan</strain>
    </source>
</reference>
<organism evidence="2 3">
    <name type="scientific">Nesidiocoris tenuis</name>
    <dbReference type="NCBI Taxonomy" id="355587"/>
    <lineage>
        <taxon>Eukaryota</taxon>
        <taxon>Metazoa</taxon>
        <taxon>Ecdysozoa</taxon>
        <taxon>Arthropoda</taxon>
        <taxon>Hexapoda</taxon>
        <taxon>Insecta</taxon>
        <taxon>Pterygota</taxon>
        <taxon>Neoptera</taxon>
        <taxon>Paraneoptera</taxon>
        <taxon>Hemiptera</taxon>
        <taxon>Heteroptera</taxon>
        <taxon>Panheteroptera</taxon>
        <taxon>Cimicomorpha</taxon>
        <taxon>Miridae</taxon>
        <taxon>Dicyphina</taxon>
        <taxon>Nesidiocoris</taxon>
    </lineage>
</organism>
<feature type="region of interest" description="Disordered" evidence="1">
    <location>
        <begin position="1"/>
        <end position="54"/>
    </location>
</feature>
<proteinExistence type="predicted"/>
<evidence type="ECO:0000313" key="2">
    <source>
        <dbReference type="EMBL" id="BES96628.1"/>
    </source>
</evidence>
<feature type="compositionally biased region" description="Basic and acidic residues" evidence="1">
    <location>
        <begin position="1"/>
        <end position="27"/>
    </location>
</feature>